<evidence type="ECO:0000313" key="3">
    <source>
        <dbReference type="EMBL" id="CAB9528432.1"/>
    </source>
</evidence>
<name>A0A9N8HWN4_9STRA</name>
<feature type="compositionally biased region" description="Polar residues" evidence="1">
    <location>
        <begin position="17"/>
        <end position="35"/>
    </location>
</feature>
<keyword evidence="2" id="KW-0472">Membrane</keyword>
<evidence type="ECO:0000256" key="2">
    <source>
        <dbReference type="SAM" id="Phobius"/>
    </source>
</evidence>
<dbReference type="GO" id="GO:0016301">
    <property type="term" value="F:kinase activity"/>
    <property type="evidence" value="ECO:0007669"/>
    <property type="project" value="UniProtKB-KW"/>
</dbReference>
<dbReference type="PANTHER" id="PTHR48065:SF75">
    <property type="entry name" value="LEUCINE-RICH REPEAT-CONTAINING N-TERMINAL PLANT-TYPE DOMAIN-CONTAINING PROTEIN"/>
    <property type="match status" value="1"/>
</dbReference>
<evidence type="ECO:0000313" key="4">
    <source>
        <dbReference type="Proteomes" id="UP001153069"/>
    </source>
</evidence>
<dbReference type="Proteomes" id="UP001153069">
    <property type="component" value="Unassembled WGS sequence"/>
</dbReference>
<keyword evidence="3" id="KW-0808">Transferase</keyword>
<accession>A0A9N8HWN4</accession>
<dbReference type="SUPFAM" id="SSF52047">
    <property type="entry name" value="RNI-like"/>
    <property type="match status" value="1"/>
</dbReference>
<gene>
    <name evidence="3" type="ORF">SEMRO_2225_G319770.1</name>
</gene>
<feature type="region of interest" description="Disordered" evidence="1">
    <location>
        <begin position="103"/>
        <end position="124"/>
    </location>
</feature>
<keyword evidence="4" id="KW-1185">Reference proteome</keyword>
<dbReference type="EMBL" id="CAICTM010002223">
    <property type="protein sequence ID" value="CAB9528432.1"/>
    <property type="molecule type" value="Genomic_DNA"/>
</dbReference>
<dbReference type="AlphaFoldDB" id="A0A9N8HWN4"/>
<feature type="transmembrane region" description="Helical" evidence="2">
    <location>
        <begin position="74"/>
        <end position="99"/>
    </location>
</feature>
<reference evidence="3" key="1">
    <citation type="submission" date="2020-06" db="EMBL/GenBank/DDBJ databases">
        <authorList>
            <consortium name="Plant Systems Biology data submission"/>
        </authorList>
    </citation>
    <scope>NUCLEOTIDE SEQUENCE</scope>
    <source>
        <strain evidence="3">D6</strain>
    </source>
</reference>
<dbReference type="InterPro" id="IPR032675">
    <property type="entry name" value="LRR_dom_sf"/>
</dbReference>
<dbReference type="Gene3D" id="3.80.10.10">
    <property type="entry name" value="Ribonuclease Inhibitor"/>
    <property type="match status" value="1"/>
</dbReference>
<keyword evidence="3" id="KW-0675">Receptor</keyword>
<protein>
    <submittedName>
        <fullName evidence="3">LRR receptor-like serine threonine-protein kinase</fullName>
    </submittedName>
</protein>
<keyword evidence="2" id="KW-1133">Transmembrane helix</keyword>
<sequence>MVGAYAIGGIGEEAEGSNQAEGSNEPSNPQPQVTTPDEESGLVQAQPVQEEPILTTAELVYHHQQQQPNGRQRFLIIGIPLIILLVCVVVGVSLAVGLAKNGNKDTTLQVPDDTTGMPSTSNTSTTMCFQPGITEFTSMESCSDGGEFVDLALGSIDLSLLAIHIPPEISMLTGLLYLHLYENQIHGNIMEILPTQLFQMTSLLDIGLSKNRFTGQIPRSLPNELLAPGLDNMDEFNVQHNMLTGTIPSEIWTSWTKLVVLQLGDNLFSGQGIPTQLNGSHSLPDLVELDLSHLPLLTGSLPTLELGNLATNFNLSIIEMDKSPGLLGEIPEELCFLQDPTCSFEFWWWPTPRNCSLTFECTPNLCGCDCLC</sequence>
<dbReference type="PANTHER" id="PTHR48065">
    <property type="entry name" value="OS10G0469600 PROTEIN"/>
    <property type="match status" value="1"/>
</dbReference>
<proteinExistence type="predicted"/>
<organism evidence="3 4">
    <name type="scientific">Seminavis robusta</name>
    <dbReference type="NCBI Taxonomy" id="568900"/>
    <lineage>
        <taxon>Eukaryota</taxon>
        <taxon>Sar</taxon>
        <taxon>Stramenopiles</taxon>
        <taxon>Ochrophyta</taxon>
        <taxon>Bacillariophyta</taxon>
        <taxon>Bacillariophyceae</taxon>
        <taxon>Bacillariophycidae</taxon>
        <taxon>Naviculales</taxon>
        <taxon>Naviculaceae</taxon>
        <taxon>Seminavis</taxon>
    </lineage>
</organism>
<comment type="caution">
    <text evidence="3">The sequence shown here is derived from an EMBL/GenBank/DDBJ whole genome shotgun (WGS) entry which is preliminary data.</text>
</comment>
<feature type="region of interest" description="Disordered" evidence="1">
    <location>
        <begin position="1"/>
        <end position="44"/>
    </location>
</feature>
<feature type="compositionally biased region" description="Gly residues" evidence="1">
    <location>
        <begin position="1"/>
        <end position="11"/>
    </location>
</feature>
<keyword evidence="3" id="KW-0418">Kinase</keyword>
<keyword evidence="2" id="KW-0812">Transmembrane</keyword>
<evidence type="ECO:0000256" key="1">
    <source>
        <dbReference type="SAM" id="MobiDB-lite"/>
    </source>
</evidence>